<dbReference type="NCBIfam" id="NF045728">
    <property type="entry name" value="glycosyl_F510_1955"/>
    <property type="match status" value="1"/>
</dbReference>
<proteinExistence type="predicted"/>
<dbReference type="SUPFAM" id="SSF110296">
    <property type="entry name" value="Oligoxyloglucan reducing end-specific cellobiohydrolase"/>
    <property type="match status" value="1"/>
</dbReference>
<dbReference type="InterPro" id="IPR054817">
    <property type="entry name" value="Glycosyl_F510_1955-like"/>
</dbReference>
<protein>
    <submittedName>
        <fullName evidence="3">F510_1955 family glycosylhydrolase</fullName>
    </submittedName>
</protein>
<dbReference type="Gene3D" id="2.130.10.10">
    <property type="entry name" value="YVTN repeat-like/Quinoprotein amine dehydrogenase"/>
    <property type="match status" value="2"/>
</dbReference>
<organism evidence="3 4">
    <name type="scientific">Microtetraspora glauca</name>
    <dbReference type="NCBI Taxonomy" id="1996"/>
    <lineage>
        <taxon>Bacteria</taxon>
        <taxon>Bacillati</taxon>
        <taxon>Actinomycetota</taxon>
        <taxon>Actinomycetes</taxon>
        <taxon>Streptosporangiales</taxon>
        <taxon>Streptosporangiaceae</taxon>
        <taxon>Microtetraspora</taxon>
    </lineage>
</organism>
<evidence type="ECO:0000313" key="3">
    <source>
        <dbReference type="EMBL" id="MEV0974040.1"/>
    </source>
</evidence>
<dbReference type="EMBL" id="JBFALK010000026">
    <property type="protein sequence ID" value="MEV0974040.1"/>
    <property type="molecule type" value="Genomic_DNA"/>
</dbReference>
<reference evidence="3 4" key="1">
    <citation type="submission" date="2024-06" db="EMBL/GenBank/DDBJ databases">
        <title>The Natural Products Discovery Center: Release of the First 8490 Sequenced Strains for Exploring Actinobacteria Biosynthetic Diversity.</title>
        <authorList>
            <person name="Kalkreuter E."/>
            <person name="Kautsar S.A."/>
            <person name="Yang D."/>
            <person name="Bader C.D."/>
            <person name="Teijaro C.N."/>
            <person name="Fluegel L."/>
            <person name="Davis C.M."/>
            <person name="Simpson J.R."/>
            <person name="Lauterbach L."/>
            <person name="Steele A.D."/>
            <person name="Gui C."/>
            <person name="Meng S."/>
            <person name="Li G."/>
            <person name="Viehrig K."/>
            <person name="Ye F."/>
            <person name="Su P."/>
            <person name="Kiefer A.F."/>
            <person name="Nichols A."/>
            <person name="Cepeda A.J."/>
            <person name="Yan W."/>
            <person name="Fan B."/>
            <person name="Jiang Y."/>
            <person name="Adhikari A."/>
            <person name="Zheng C.-J."/>
            <person name="Schuster L."/>
            <person name="Cowan T.M."/>
            <person name="Smanski M.J."/>
            <person name="Chevrette M.G."/>
            <person name="De Carvalho L.P.S."/>
            <person name="Shen B."/>
        </authorList>
    </citation>
    <scope>NUCLEOTIDE SEQUENCE [LARGE SCALE GENOMIC DNA]</scope>
    <source>
        <strain evidence="3 4">NPDC050100</strain>
    </source>
</reference>
<keyword evidence="2" id="KW-0732">Signal</keyword>
<feature type="signal peptide" evidence="2">
    <location>
        <begin position="1"/>
        <end position="22"/>
    </location>
</feature>
<evidence type="ECO:0000313" key="4">
    <source>
        <dbReference type="Proteomes" id="UP001551675"/>
    </source>
</evidence>
<sequence>MIKKFGLAAGALLLAAVLTACGADESSPQDAPQSTRQSTRQSTSRAADPGVGHVHGLGVDPATGTVYVAGHYGLFTVEGGTLRRVGDRDADHMGFTVAGPGTFYASGHPSAEDIADGRPPHLGLIRSSDAGATWQQVALAGKADFHALQVAGTRVYGYDAQTGQVWRGEGATLTPEARLDLLDLGAGTGRPGTVYATTPDGVKISTDSGRTFRLLKGAPLLSFLDVTDKDGLIGVAPDGQVRSSTDGGATWKAGGRLPMQAVAFTAVSAERLLAASMDGTVYESTDGGTSFTTIHQP</sequence>
<name>A0ABV3GQX4_MICGL</name>
<dbReference type="Proteomes" id="UP001551675">
    <property type="component" value="Unassembled WGS sequence"/>
</dbReference>
<comment type="caution">
    <text evidence="3">The sequence shown here is derived from an EMBL/GenBank/DDBJ whole genome shotgun (WGS) entry which is preliminary data.</text>
</comment>
<dbReference type="PROSITE" id="PS51257">
    <property type="entry name" value="PROKAR_LIPOPROTEIN"/>
    <property type="match status" value="1"/>
</dbReference>
<feature type="compositionally biased region" description="Low complexity" evidence="1">
    <location>
        <begin position="33"/>
        <end position="45"/>
    </location>
</feature>
<gene>
    <name evidence="3" type="ORF">AB0I59_36070</name>
</gene>
<feature type="region of interest" description="Disordered" evidence="1">
    <location>
        <begin position="24"/>
        <end position="55"/>
    </location>
</feature>
<accession>A0ABV3GQX4</accession>
<keyword evidence="4" id="KW-1185">Reference proteome</keyword>
<dbReference type="RefSeq" id="WP_358140229.1">
    <property type="nucleotide sequence ID" value="NZ_JBFALK010000026.1"/>
</dbReference>
<evidence type="ECO:0000256" key="1">
    <source>
        <dbReference type="SAM" id="MobiDB-lite"/>
    </source>
</evidence>
<dbReference type="CDD" id="cd15482">
    <property type="entry name" value="Sialidase_non-viral"/>
    <property type="match status" value="1"/>
</dbReference>
<feature type="chain" id="PRO_5046436390" evidence="2">
    <location>
        <begin position="23"/>
        <end position="297"/>
    </location>
</feature>
<evidence type="ECO:0000256" key="2">
    <source>
        <dbReference type="SAM" id="SignalP"/>
    </source>
</evidence>
<dbReference type="InterPro" id="IPR015943">
    <property type="entry name" value="WD40/YVTN_repeat-like_dom_sf"/>
</dbReference>